<organism evidence="1 2">
    <name type="scientific">Planctopirus hydrillae</name>
    <dbReference type="NCBI Taxonomy" id="1841610"/>
    <lineage>
        <taxon>Bacteria</taxon>
        <taxon>Pseudomonadati</taxon>
        <taxon>Planctomycetota</taxon>
        <taxon>Planctomycetia</taxon>
        <taxon>Planctomycetales</taxon>
        <taxon>Planctomycetaceae</taxon>
        <taxon>Planctopirus</taxon>
    </lineage>
</organism>
<gene>
    <name evidence="1" type="ORF">A6X21_18625</name>
</gene>
<evidence type="ECO:0000313" key="1">
    <source>
        <dbReference type="EMBL" id="ODA33562.1"/>
    </source>
</evidence>
<protein>
    <submittedName>
        <fullName evidence="1">Uncharacterized protein</fullName>
    </submittedName>
</protein>
<keyword evidence="2" id="KW-1185">Reference proteome</keyword>
<dbReference type="OrthoDB" id="9927939at2"/>
<reference evidence="1 2" key="1">
    <citation type="submission" date="2016-05" db="EMBL/GenBank/DDBJ databases">
        <title>Genomic and physiological characterization of Planctopirus sp. isolated from fresh water lake.</title>
        <authorList>
            <person name="Subhash Y."/>
            <person name="Ramana C."/>
        </authorList>
    </citation>
    <scope>NUCLEOTIDE SEQUENCE [LARGE SCALE GENOMIC DNA]</scope>
    <source>
        <strain evidence="1 2">JC280</strain>
    </source>
</reference>
<dbReference type="Proteomes" id="UP000094828">
    <property type="component" value="Unassembled WGS sequence"/>
</dbReference>
<name>A0A1C3EJZ8_9PLAN</name>
<accession>A0A1C3EJZ8</accession>
<dbReference type="EMBL" id="LYDR01000051">
    <property type="protein sequence ID" value="ODA33562.1"/>
    <property type="molecule type" value="Genomic_DNA"/>
</dbReference>
<dbReference type="RefSeq" id="WP_068846877.1">
    <property type="nucleotide sequence ID" value="NZ_LYDR01000051.1"/>
</dbReference>
<evidence type="ECO:0000313" key="2">
    <source>
        <dbReference type="Proteomes" id="UP000094828"/>
    </source>
</evidence>
<comment type="caution">
    <text evidence="1">The sequence shown here is derived from an EMBL/GenBank/DDBJ whole genome shotgun (WGS) entry which is preliminary data.</text>
</comment>
<dbReference type="AlphaFoldDB" id="A0A1C3EJZ8"/>
<sequence length="72" mass="7776">MHIDWKDPHPALRATLSREDAGEGFDVRGNRGILYAAGEIAQVIVADTSRGEYNQCEGIHIGESPATSSSIH</sequence>
<proteinExistence type="predicted"/>